<dbReference type="GO" id="GO:0008270">
    <property type="term" value="F:zinc ion binding"/>
    <property type="evidence" value="ECO:0007669"/>
    <property type="project" value="UniProtKB-UniRule"/>
</dbReference>
<feature type="binding site" evidence="10">
    <location>
        <position position="65"/>
    </location>
    <ligand>
        <name>substrate</name>
    </ligand>
</feature>
<feature type="binding site" evidence="10">
    <location>
        <position position="172"/>
    </location>
    <ligand>
        <name>Zn(2+)</name>
        <dbReference type="ChEBI" id="CHEBI:29105"/>
    </ligand>
</feature>
<proteinExistence type="inferred from homology"/>
<dbReference type="Pfam" id="PF13580">
    <property type="entry name" value="SIS_2"/>
    <property type="match status" value="1"/>
</dbReference>
<comment type="caution">
    <text evidence="12">The sequence shown here is derived from an EMBL/GenBank/DDBJ whole genome shotgun (WGS) entry which is preliminary data.</text>
</comment>
<dbReference type="InterPro" id="IPR035461">
    <property type="entry name" value="GmhA/DiaA"/>
</dbReference>
<feature type="binding site" evidence="10">
    <location>
        <position position="65"/>
    </location>
    <ligand>
        <name>Zn(2+)</name>
        <dbReference type="ChEBI" id="CHEBI:29105"/>
    </ligand>
</feature>
<comment type="miscellaneous">
    <text evidence="10">The reaction produces a racemic mixture of D-glycero-alpha-D-manno-heptose 7-phosphate and D-glycero-beta-D-manno-heptose 7-phosphate.</text>
</comment>
<comment type="subunit">
    <text evidence="10">Homotetramer.</text>
</comment>
<evidence type="ECO:0000256" key="7">
    <source>
        <dbReference type="ARBA" id="ARBA00022833"/>
    </source>
</evidence>
<feature type="binding site" evidence="10">
    <location>
        <begin position="52"/>
        <end position="54"/>
    </location>
    <ligand>
        <name>substrate</name>
    </ligand>
</feature>
<feature type="binding site" evidence="10">
    <location>
        <position position="172"/>
    </location>
    <ligand>
        <name>substrate</name>
    </ligand>
</feature>
<dbReference type="NCBIfam" id="TIGR00441">
    <property type="entry name" value="gmhA"/>
    <property type="match status" value="1"/>
</dbReference>
<dbReference type="GO" id="GO:0008968">
    <property type="term" value="F:D-sedoheptulose 7-phosphate isomerase activity"/>
    <property type="evidence" value="ECO:0007669"/>
    <property type="project" value="UniProtKB-UniRule"/>
</dbReference>
<dbReference type="GO" id="GO:0097367">
    <property type="term" value="F:carbohydrate derivative binding"/>
    <property type="evidence" value="ECO:0007669"/>
    <property type="project" value="InterPro"/>
</dbReference>
<dbReference type="EC" id="5.3.1.28" evidence="10"/>
<feature type="binding site" evidence="10">
    <location>
        <begin position="119"/>
        <end position="121"/>
    </location>
    <ligand>
        <name>substrate</name>
    </ligand>
</feature>
<dbReference type="NCBIfam" id="NF001628">
    <property type="entry name" value="PRK00414.1"/>
    <property type="match status" value="1"/>
</dbReference>
<comment type="function">
    <text evidence="2 10">Catalyzes the isomerization of sedoheptulose 7-phosphate in D-glycero-D-manno-heptose 7-phosphate.</text>
</comment>
<dbReference type="eggNOG" id="COG0279">
    <property type="taxonomic scope" value="Bacteria"/>
</dbReference>
<dbReference type="InterPro" id="IPR046348">
    <property type="entry name" value="SIS_dom_sf"/>
</dbReference>
<evidence type="ECO:0000256" key="1">
    <source>
        <dbReference type="ARBA" id="ARBA00000348"/>
    </source>
</evidence>
<evidence type="ECO:0000256" key="8">
    <source>
        <dbReference type="ARBA" id="ARBA00023235"/>
    </source>
</evidence>
<feature type="binding site" evidence="10">
    <location>
        <position position="124"/>
    </location>
    <ligand>
        <name>substrate</name>
    </ligand>
</feature>
<keyword evidence="5 10" id="KW-0963">Cytoplasm</keyword>
<reference evidence="12 13" key="1">
    <citation type="submission" date="2014-06" db="EMBL/GenBank/DDBJ databases">
        <title>Whole Genome Sequences of Three Symbiotic Endozoicomonas Bacteria.</title>
        <authorList>
            <person name="Neave M.J."/>
            <person name="Apprill A."/>
            <person name="Voolstra C.R."/>
        </authorList>
    </citation>
    <scope>NUCLEOTIDE SEQUENCE [LARGE SCALE GENOMIC DNA]</scope>
    <source>
        <strain evidence="12 13">LMG 24815</strain>
    </source>
</reference>
<dbReference type="RefSeq" id="WP_034878977.1">
    <property type="nucleotide sequence ID" value="NZ_JOKG01000005.1"/>
</dbReference>
<dbReference type="CDD" id="cd05006">
    <property type="entry name" value="SIS_GmhA"/>
    <property type="match status" value="1"/>
</dbReference>
<evidence type="ECO:0000256" key="6">
    <source>
        <dbReference type="ARBA" id="ARBA00022723"/>
    </source>
</evidence>
<evidence type="ECO:0000259" key="11">
    <source>
        <dbReference type="PROSITE" id="PS51464"/>
    </source>
</evidence>
<dbReference type="Gene3D" id="3.40.50.10490">
    <property type="entry name" value="Glucose-6-phosphate isomerase like protein, domain 1"/>
    <property type="match status" value="1"/>
</dbReference>
<dbReference type="UniPathway" id="UPA00041">
    <property type="reaction ID" value="UER00436"/>
</dbReference>
<dbReference type="SUPFAM" id="SSF53697">
    <property type="entry name" value="SIS domain"/>
    <property type="match status" value="1"/>
</dbReference>
<keyword evidence="8 10" id="KW-0413">Isomerase</keyword>
<comment type="subcellular location">
    <subcellularLocation>
        <location evidence="3 10">Cytoplasm</location>
    </subcellularLocation>
</comment>
<dbReference type="InterPro" id="IPR004515">
    <property type="entry name" value="Phosphoheptose_Isoase"/>
</dbReference>
<dbReference type="GO" id="GO:2001061">
    <property type="term" value="P:D-glycero-D-manno-heptose 7-phosphate biosynthetic process"/>
    <property type="evidence" value="ECO:0007669"/>
    <property type="project" value="UniProtKB-UniPathway"/>
</dbReference>
<evidence type="ECO:0000256" key="4">
    <source>
        <dbReference type="ARBA" id="ARBA00009894"/>
    </source>
</evidence>
<comment type="cofactor">
    <cofactor evidence="10">
        <name>Zn(2+)</name>
        <dbReference type="ChEBI" id="CHEBI:29105"/>
    </cofactor>
    <text evidence="10">Binds 1 zinc ion per subunit.</text>
</comment>
<evidence type="ECO:0000256" key="2">
    <source>
        <dbReference type="ARBA" id="ARBA00003172"/>
    </source>
</evidence>
<evidence type="ECO:0000313" key="13">
    <source>
        <dbReference type="Proteomes" id="UP000028006"/>
    </source>
</evidence>
<keyword evidence="9 10" id="KW-0119">Carbohydrate metabolism</keyword>
<evidence type="ECO:0000256" key="5">
    <source>
        <dbReference type="ARBA" id="ARBA00022490"/>
    </source>
</evidence>
<dbReference type="InterPro" id="IPR050099">
    <property type="entry name" value="SIS_GmhA/DiaA_subfam"/>
</dbReference>
<protein>
    <recommendedName>
        <fullName evidence="10">Phosphoheptose isomerase</fullName>
        <ecNumber evidence="10">5.3.1.28</ecNumber>
    </recommendedName>
    <alternativeName>
        <fullName evidence="10">Sedoheptulose 7-phosphate isomerase</fullName>
    </alternativeName>
</protein>
<evidence type="ECO:0000256" key="3">
    <source>
        <dbReference type="ARBA" id="ARBA00004496"/>
    </source>
</evidence>
<dbReference type="GO" id="GO:0005975">
    <property type="term" value="P:carbohydrate metabolic process"/>
    <property type="evidence" value="ECO:0007669"/>
    <property type="project" value="UniProtKB-UniRule"/>
</dbReference>
<evidence type="ECO:0000256" key="9">
    <source>
        <dbReference type="ARBA" id="ARBA00023277"/>
    </source>
</evidence>
<dbReference type="Proteomes" id="UP000028006">
    <property type="component" value="Unassembled WGS sequence"/>
</dbReference>
<dbReference type="PANTHER" id="PTHR30390">
    <property type="entry name" value="SEDOHEPTULOSE 7-PHOSPHATE ISOMERASE / DNAA INITIATOR-ASSOCIATING FACTOR FOR REPLICATION INITIATION"/>
    <property type="match status" value="1"/>
</dbReference>
<dbReference type="AlphaFoldDB" id="A0A081N059"/>
<accession>A0A081N059</accession>
<feature type="binding site" evidence="10">
    <location>
        <position position="61"/>
    </location>
    <ligand>
        <name>Zn(2+)</name>
        <dbReference type="ChEBI" id="CHEBI:29105"/>
    </ligand>
</feature>
<feature type="binding site" evidence="10">
    <location>
        <begin position="93"/>
        <end position="94"/>
    </location>
    <ligand>
        <name>substrate</name>
    </ligand>
</feature>
<name>A0A081N059_9GAMM</name>
<gene>
    <name evidence="10 12" type="primary">gmhA</name>
    <name evidence="12" type="ORF">GZ77_22140</name>
</gene>
<dbReference type="HAMAP" id="MF_00067">
    <property type="entry name" value="GmhA"/>
    <property type="match status" value="1"/>
</dbReference>
<evidence type="ECO:0000313" key="12">
    <source>
        <dbReference type="EMBL" id="KEQ11832.1"/>
    </source>
</evidence>
<dbReference type="EMBL" id="JOKG01000005">
    <property type="protein sequence ID" value="KEQ11832.1"/>
    <property type="molecule type" value="Genomic_DNA"/>
</dbReference>
<keyword evidence="6 10" id="KW-0479">Metal-binding</keyword>
<comment type="similarity">
    <text evidence="4 10">Belongs to the SIS family. GmhA subfamily.</text>
</comment>
<evidence type="ECO:0000256" key="10">
    <source>
        <dbReference type="HAMAP-Rule" id="MF_00067"/>
    </source>
</evidence>
<sequence length="192" mass="21133">MYQSLIRQELEEAQQVLDRFLNDENCINAINDAAKLIADSFKTRGKVISCGNGGSHCDAMHFAEELTGRYRDNRPSYPAIAISDVSHLSCVSNDYGYDHVFSRYIEGVGFEGDVLLGISTSGNSGNIITAIEAARKKGMKVVLLSGKDGGKMAGMADVEIRVPHFGYADRIQEVHIKAIHIMIQLIEKHMAE</sequence>
<feature type="domain" description="SIS" evidence="11">
    <location>
        <begin position="37"/>
        <end position="192"/>
    </location>
</feature>
<feature type="binding site" evidence="10">
    <location>
        <position position="180"/>
    </location>
    <ligand>
        <name>Zn(2+)</name>
        <dbReference type="ChEBI" id="CHEBI:29105"/>
    </ligand>
</feature>
<comment type="pathway">
    <text evidence="10">Carbohydrate biosynthesis; D-glycero-D-manno-heptose 7-phosphate biosynthesis; D-glycero-alpha-D-manno-heptose 7-phosphate and D-glycero-beta-D-manno-heptose 7-phosphate from sedoheptulose 7-phosphate: step 1/1.</text>
</comment>
<keyword evidence="7 10" id="KW-0862">Zinc</keyword>
<organism evidence="12 13">
    <name type="scientific">Endozoicomonas montiporae</name>
    <dbReference type="NCBI Taxonomy" id="1027273"/>
    <lineage>
        <taxon>Bacteria</taxon>
        <taxon>Pseudomonadati</taxon>
        <taxon>Pseudomonadota</taxon>
        <taxon>Gammaproteobacteria</taxon>
        <taxon>Oceanospirillales</taxon>
        <taxon>Endozoicomonadaceae</taxon>
        <taxon>Endozoicomonas</taxon>
    </lineage>
</organism>
<keyword evidence="13" id="KW-1185">Reference proteome</keyword>
<dbReference type="GO" id="GO:0005737">
    <property type="term" value="C:cytoplasm"/>
    <property type="evidence" value="ECO:0007669"/>
    <property type="project" value="UniProtKB-SubCell"/>
</dbReference>
<dbReference type="InterPro" id="IPR001347">
    <property type="entry name" value="SIS_dom"/>
</dbReference>
<dbReference type="PROSITE" id="PS51464">
    <property type="entry name" value="SIS"/>
    <property type="match status" value="1"/>
</dbReference>
<comment type="catalytic activity">
    <reaction evidence="1 10">
        <text>2 D-sedoheptulose 7-phosphate = D-glycero-alpha-D-manno-heptose 7-phosphate + D-glycero-beta-D-manno-heptose 7-phosphate</text>
        <dbReference type="Rhea" id="RHEA:27489"/>
        <dbReference type="ChEBI" id="CHEBI:57483"/>
        <dbReference type="ChEBI" id="CHEBI:60203"/>
        <dbReference type="ChEBI" id="CHEBI:60204"/>
        <dbReference type="EC" id="5.3.1.28"/>
    </reaction>
</comment>
<dbReference type="PANTHER" id="PTHR30390:SF7">
    <property type="entry name" value="PHOSPHOHEPTOSE ISOMERASE"/>
    <property type="match status" value="1"/>
</dbReference>